<dbReference type="Proteomes" id="UP000318667">
    <property type="component" value="Unassembled WGS sequence"/>
</dbReference>
<proteinExistence type="predicted"/>
<keyword evidence="3" id="KW-1133">Transmembrane helix</keyword>
<keyword evidence="2" id="KW-0178">Competence</keyword>
<protein>
    <submittedName>
        <fullName evidence="4">Competence protein ComGD</fullName>
    </submittedName>
</protein>
<evidence type="ECO:0000313" key="5">
    <source>
        <dbReference type="Proteomes" id="UP000318667"/>
    </source>
</evidence>
<dbReference type="NCBIfam" id="NF040982">
    <property type="entry name" value="ComGD"/>
    <property type="match status" value="1"/>
</dbReference>
<comment type="subcellular location">
    <subcellularLocation>
        <location evidence="1">Cell surface</location>
    </subcellularLocation>
</comment>
<name>A0A562K118_9BACI</name>
<organism evidence="4 5">
    <name type="scientific">Cytobacillus oceanisediminis</name>
    <dbReference type="NCBI Taxonomy" id="665099"/>
    <lineage>
        <taxon>Bacteria</taxon>
        <taxon>Bacillati</taxon>
        <taxon>Bacillota</taxon>
        <taxon>Bacilli</taxon>
        <taxon>Bacillales</taxon>
        <taxon>Bacillaceae</taxon>
        <taxon>Cytobacillus</taxon>
    </lineage>
</organism>
<evidence type="ECO:0000256" key="2">
    <source>
        <dbReference type="ARBA" id="ARBA00023287"/>
    </source>
</evidence>
<comment type="caution">
    <text evidence="4">The sequence shown here is derived from an EMBL/GenBank/DDBJ whole genome shotgun (WGS) entry which is preliminary data.</text>
</comment>
<dbReference type="InterPro" id="IPR016785">
    <property type="entry name" value="ComGD"/>
</dbReference>
<dbReference type="GO" id="GO:0030420">
    <property type="term" value="P:establishment of competence for transformation"/>
    <property type="evidence" value="ECO:0007669"/>
    <property type="project" value="UniProtKB-KW"/>
</dbReference>
<dbReference type="InterPro" id="IPR012902">
    <property type="entry name" value="N_methyl_site"/>
</dbReference>
<dbReference type="EMBL" id="VLKI01000003">
    <property type="protein sequence ID" value="TWH88915.1"/>
    <property type="molecule type" value="Genomic_DNA"/>
</dbReference>
<accession>A0A562K118</accession>
<dbReference type="AlphaFoldDB" id="A0A562K118"/>
<dbReference type="NCBIfam" id="TIGR02532">
    <property type="entry name" value="IV_pilin_GFxxxE"/>
    <property type="match status" value="1"/>
</dbReference>
<evidence type="ECO:0000256" key="3">
    <source>
        <dbReference type="SAM" id="Phobius"/>
    </source>
</evidence>
<keyword evidence="3" id="KW-0472">Membrane</keyword>
<dbReference type="PIRSF" id="PIRSF021292">
    <property type="entry name" value="Competence_ComGD"/>
    <property type="match status" value="1"/>
</dbReference>
<keyword evidence="5" id="KW-1185">Reference proteome</keyword>
<keyword evidence="3" id="KW-0812">Transmembrane</keyword>
<evidence type="ECO:0000313" key="4">
    <source>
        <dbReference type="EMBL" id="TWH88915.1"/>
    </source>
</evidence>
<dbReference type="Pfam" id="PF07963">
    <property type="entry name" value="N_methyl"/>
    <property type="match status" value="1"/>
</dbReference>
<dbReference type="PROSITE" id="PS00409">
    <property type="entry name" value="PROKAR_NTER_METHYL"/>
    <property type="match status" value="1"/>
</dbReference>
<reference evidence="4 5" key="1">
    <citation type="journal article" date="2015" name="Stand. Genomic Sci.">
        <title>Genomic Encyclopedia of Bacterial and Archaeal Type Strains, Phase III: the genomes of soil and plant-associated and newly described type strains.</title>
        <authorList>
            <person name="Whitman W.B."/>
            <person name="Woyke T."/>
            <person name="Klenk H.P."/>
            <person name="Zhou Y."/>
            <person name="Lilburn T.G."/>
            <person name="Beck B.J."/>
            <person name="De Vos P."/>
            <person name="Vandamme P."/>
            <person name="Eisen J.A."/>
            <person name="Garrity G."/>
            <person name="Hugenholtz P."/>
            <person name="Kyrpides N.C."/>
        </authorList>
    </citation>
    <scope>NUCLEOTIDE SEQUENCE [LARGE SCALE GENOMIC DNA]</scope>
    <source>
        <strain evidence="4 5">CGMCC 1.10115</strain>
    </source>
</reference>
<evidence type="ECO:0000256" key="1">
    <source>
        <dbReference type="ARBA" id="ARBA00004241"/>
    </source>
</evidence>
<dbReference type="GO" id="GO:0009986">
    <property type="term" value="C:cell surface"/>
    <property type="evidence" value="ECO:0007669"/>
    <property type="project" value="UniProtKB-SubCell"/>
</dbReference>
<sequence length="156" mass="18249">MRDYIRSFNAMIRNNQGFTLIESLFVLSIFLIIASITAVLVKPHFFYFEKQIFFSQIKSDLLYAQQYALTHQTDVVVQFLPDQHKYTAQVKLGSETIISREYSPQFEIRKGTMPLYFQYGPSGNTNKFGSFYIMAGEERYLITFLIGRGRFYVAKE</sequence>
<gene>
    <name evidence="4" type="ORF">IQ19_01335</name>
</gene>
<feature type="transmembrane region" description="Helical" evidence="3">
    <location>
        <begin position="20"/>
        <end position="41"/>
    </location>
</feature>